<keyword evidence="11" id="KW-0472">Membrane</keyword>
<evidence type="ECO:0000256" key="9">
    <source>
        <dbReference type="ARBA" id="ARBA00023004"/>
    </source>
</evidence>
<evidence type="ECO:0000256" key="2">
    <source>
        <dbReference type="ARBA" id="ARBA00004167"/>
    </source>
</evidence>
<keyword evidence="4" id="KW-0349">Heme</keyword>
<reference evidence="12 13" key="1">
    <citation type="submission" date="2016-03" db="EMBL/GenBank/DDBJ databases">
        <title>Comparative genomics of the ectomycorrhizal sister species Rhizopogon vinicolor and Rhizopogon vesiculosus (Basidiomycota: Boletales) reveals a divergence of the mating type B locus.</title>
        <authorList>
            <person name="Mujic A.B."/>
            <person name="Kuo A."/>
            <person name="Tritt A."/>
            <person name="Lipzen A."/>
            <person name="Chen C."/>
            <person name="Johnson J."/>
            <person name="Sharma A."/>
            <person name="Barry K."/>
            <person name="Grigoriev I.V."/>
            <person name="Spatafora J.W."/>
        </authorList>
    </citation>
    <scope>NUCLEOTIDE SEQUENCE [LARGE SCALE GENOMIC DNA]</scope>
    <source>
        <strain evidence="12 13">AM-OR11-056</strain>
    </source>
</reference>
<proteinExistence type="inferred from homology"/>
<evidence type="ECO:0000313" key="12">
    <source>
        <dbReference type="EMBL" id="OJA16003.1"/>
    </source>
</evidence>
<keyword evidence="10" id="KW-0503">Monooxygenase</keyword>
<evidence type="ECO:0000256" key="11">
    <source>
        <dbReference type="ARBA" id="ARBA00023136"/>
    </source>
</evidence>
<name>A0A1J8Q7R8_9AGAM</name>
<evidence type="ECO:0008006" key="14">
    <source>
        <dbReference type="Google" id="ProtNLM"/>
    </source>
</evidence>
<sequence>MHAIVTVAAGIVSLLALLSVWKSKKSPSLPLPPGPPQIPFFGNSLDIDISEPHVTYTRWGHQYGDIIYSRLLGQEYIIVNSEKVARTLSDTRRSVVYAGRPQLSIYKL</sequence>
<dbReference type="EMBL" id="LVVM01002739">
    <property type="protein sequence ID" value="OJA16003.1"/>
    <property type="molecule type" value="Genomic_DNA"/>
</dbReference>
<evidence type="ECO:0000313" key="13">
    <source>
        <dbReference type="Proteomes" id="UP000183567"/>
    </source>
</evidence>
<protein>
    <recommendedName>
        <fullName evidence="14">Cytochrome P450</fullName>
    </recommendedName>
</protein>
<evidence type="ECO:0000256" key="4">
    <source>
        <dbReference type="ARBA" id="ARBA00022617"/>
    </source>
</evidence>
<gene>
    <name evidence="12" type="ORF">AZE42_11529</name>
</gene>
<dbReference type="PANTHER" id="PTHR46300">
    <property type="entry name" value="P450, PUTATIVE (EUROFUNG)-RELATED-RELATED"/>
    <property type="match status" value="1"/>
</dbReference>
<evidence type="ECO:0000256" key="1">
    <source>
        <dbReference type="ARBA" id="ARBA00001971"/>
    </source>
</evidence>
<comment type="similarity">
    <text evidence="3">Belongs to the cytochrome P450 family.</text>
</comment>
<keyword evidence="5" id="KW-0812">Transmembrane</keyword>
<keyword evidence="6" id="KW-0479">Metal-binding</keyword>
<dbReference type="SUPFAM" id="SSF48264">
    <property type="entry name" value="Cytochrome P450"/>
    <property type="match status" value="1"/>
</dbReference>
<dbReference type="GO" id="GO:0016020">
    <property type="term" value="C:membrane"/>
    <property type="evidence" value="ECO:0007669"/>
    <property type="project" value="UniProtKB-SubCell"/>
</dbReference>
<dbReference type="Proteomes" id="UP000183567">
    <property type="component" value="Unassembled WGS sequence"/>
</dbReference>
<evidence type="ECO:0000256" key="10">
    <source>
        <dbReference type="ARBA" id="ARBA00023033"/>
    </source>
</evidence>
<comment type="caution">
    <text evidence="12">The sequence shown here is derived from an EMBL/GenBank/DDBJ whole genome shotgun (WGS) entry which is preliminary data.</text>
</comment>
<dbReference type="STRING" id="180088.A0A1J8Q7R8"/>
<dbReference type="GO" id="GO:0004497">
    <property type="term" value="F:monooxygenase activity"/>
    <property type="evidence" value="ECO:0007669"/>
    <property type="project" value="UniProtKB-KW"/>
</dbReference>
<dbReference type="PANTHER" id="PTHR46300:SF2">
    <property type="entry name" value="CYTOCHROME P450 MONOOXYGENASE ALNH-RELATED"/>
    <property type="match status" value="1"/>
</dbReference>
<dbReference type="GO" id="GO:0016705">
    <property type="term" value="F:oxidoreductase activity, acting on paired donors, with incorporation or reduction of molecular oxygen"/>
    <property type="evidence" value="ECO:0007669"/>
    <property type="project" value="InterPro"/>
</dbReference>
<dbReference type="OrthoDB" id="2692099at2759"/>
<keyword evidence="13" id="KW-1185">Reference proteome</keyword>
<comment type="cofactor">
    <cofactor evidence="1">
        <name>heme</name>
        <dbReference type="ChEBI" id="CHEBI:30413"/>
    </cofactor>
</comment>
<comment type="subcellular location">
    <subcellularLocation>
        <location evidence="2">Membrane</location>
        <topology evidence="2">Single-pass membrane protein</topology>
    </subcellularLocation>
</comment>
<evidence type="ECO:0000256" key="5">
    <source>
        <dbReference type="ARBA" id="ARBA00022692"/>
    </source>
</evidence>
<organism evidence="12 13">
    <name type="scientific">Rhizopogon vesiculosus</name>
    <dbReference type="NCBI Taxonomy" id="180088"/>
    <lineage>
        <taxon>Eukaryota</taxon>
        <taxon>Fungi</taxon>
        <taxon>Dikarya</taxon>
        <taxon>Basidiomycota</taxon>
        <taxon>Agaricomycotina</taxon>
        <taxon>Agaricomycetes</taxon>
        <taxon>Agaricomycetidae</taxon>
        <taxon>Boletales</taxon>
        <taxon>Suillineae</taxon>
        <taxon>Rhizopogonaceae</taxon>
        <taxon>Rhizopogon</taxon>
    </lineage>
</organism>
<evidence type="ECO:0000256" key="3">
    <source>
        <dbReference type="ARBA" id="ARBA00010617"/>
    </source>
</evidence>
<dbReference type="InterPro" id="IPR036396">
    <property type="entry name" value="Cyt_P450_sf"/>
</dbReference>
<evidence type="ECO:0000256" key="6">
    <source>
        <dbReference type="ARBA" id="ARBA00022723"/>
    </source>
</evidence>
<evidence type="ECO:0000256" key="7">
    <source>
        <dbReference type="ARBA" id="ARBA00022989"/>
    </source>
</evidence>
<dbReference type="InterPro" id="IPR050364">
    <property type="entry name" value="Cytochrome_P450_fung"/>
</dbReference>
<dbReference type="GO" id="GO:0020037">
    <property type="term" value="F:heme binding"/>
    <property type="evidence" value="ECO:0007669"/>
    <property type="project" value="InterPro"/>
</dbReference>
<evidence type="ECO:0000256" key="8">
    <source>
        <dbReference type="ARBA" id="ARBA00023002"/>
    </source>
</evidence>
<accession>A0A1J8Q7R8</accession>
<dbReference type="AlphaFoldDB" id="A0A1J8Q7R8"/>
<keyword evidence="9" id="KW-0408">Iron</keyword>
<keyword evidence="8" id="KW-0560">Oxidoreductase</keyword>
<dbReference type="GO" id="GO:0005506">
    <property type="term" value="F:iron ion binding"/>
    <property type="evidence" value="ECO:0007669"/>
    <property type="project" value="InterPro"/>
</dbReference>
<keyword evidence="7" id="KW-1133">Transmembrane helix</keyword>
<dbReference type="Gene3D" id="1.10.630.10">
    <property type="entry name" value="Cytochrome P450"/>
    <property type="match status" value="1"/>
</dbReference>